<evidence type="ECO:0000256" key="9">
    <source>
        <dbReference type="ARBA" id="ARBA00038605"/>
    </source>
</evidence>
<dbReference type="Proteomes" id="UP000828236">
    <property type="component" value="Unassembled WGS sequence"/>
</dbReference>
<dbReference type="InterPro" id="IPR013078">
    <property type="entry name" value="His_Pase_superF_clade-1"/>
</dbReference>
<evidence type="ECO:0000256" key="12">
    <source>
        <dbReference type="ARBA" id="ARBA00042520"/>
    </source>
</evidence>
<dbReference type="InterPro" id="IPR051021">
    <property type="entry name" value="Mito_Ser/Thr_phosphatase"/>
</dbReference>
<dbReference type="SMART" id="SM00855">
    <property type="entry name" value="PGAM"/>
    <property type="match status" value="1"/>
</dbReference>
<keyword evidence="17" id="KW-1185">Reference proteome</keyword>
<dbReference type="PANTHER" id="PTHR20935:SF0">
    <property type="entry name" value="SERINE_THREONINE-PROTEIN PHOSPHATASE PGAM5, MITOCHONDRIAL"/>
    <property type="match status" value="1"/>
</dbReference>
<comment type="function">
    <text evidence="8">Displays phosphatase activity for serine/threonine residues, and dephosphorylates and activates Pk92B kinase. Has apparently no phosphoglycerate mutase activity.</text>
</comment>
<evidence type="ECO:0000256" key="4">
    <source>
        <dbReference type="ARBA" id="ARBA00022787"/>
    </source>
</evidence>
<evidence type="ECO:0000256" key="8">
    <source>
        <dbReference type="ARBA" id="ARBA00037234"/>
    </source>
</evidence>
<comment type="catalytic activity">
    <reaction evidence="14">
        <text>O-phospho-L-threonyl-[protein] + H2O = L-threonyl-[protein] + phosphate</text>
        <dbReference type="Rhea" id="RHEA:47004"/>
        <dbReference type="Rhea" id="RHEA-COMP:11060"/>
        <dbReference type="Rhea" id="RHEA-COMP:11605"/>
        <dbReference type="ChEBI" id="CHEBI:15377"/>
        <dbReference type="ChEBI" id="CHEBI:30013"/>
        <dbReference type="ChEBI" id="CHEBI:43474"/>
        <dbReference type="ChEBI" id="CHEBI:61977"/>
        <dbReference type="EC" id="3.1.3.16"/>
    </reaction>
</comment>
<proteinExistence type="inferred from homology"/>
<dbReference type="Pfam" id="PF00300">
    <property type="entry name" value="His_Phos_1"/>
    <property type="match status" value="2"/>
</dbReference>
<dbReference type="GO" id="GO:0090141">
    <property type="term" value="P:positive regulation of mitochondrial fission"/>
    <property type="evidence" value="ECO:0007669"/>
    <property type="project" value="TreeGrafter"/>
</dbReference>
<dbReference type="EC" id="3.1.3.16" evidence="3"/>
<comment type="caution">
    <text evidence="16">The sequence shown here is derived from an EMBL/GenBank/DDBJ whole genome shotgun (WGS) entry which is preliminary data.</text>
</comment>
<keyword evidence="5" id="KW-0378">Hydrolase</keyword>
<evidence type="ECO:0000256" key="13">
    <source>
        <dbReference type="ARBA" id="ARBA00047761"/>
    </source>
</evidence>
<reference evidence="16" key="1">
    <citation type="submission" date="2013-05" db="EMBL/GenBank/DDBJ databases">
        <authorList>
            <person name="Yim A.K.Y."/>
            <person name="Chan T.F."/>
            <person name="Ji K.M."/>
            <person name="Liu X.Y."/>
            <person name="Zhou J.W."/>
            <person name="Li R.Q."/>
            <person name="Yang K.Y."/>
            <person name="Li J."/>
            <person name="Li M."/>
            <person name="Law P.T.W."/>
            <person name="Wu Y.L."/>
            <person name="Cai Z.L."/>
            <person name="Qin H."/>
            <person name="Bao Y."/>
            <person name="Leung R.K.K."/>
            <person name="Ng P.K.S."/>
            <person name="Zou J."/>
            <person name="Zhong X.J."/>
            <person name="Ran P.X."/>
            <person name="Zhong N.S."/>
            <person name="Liu Z.G."/>
            <person name="Tsui S.K.W."/>
        </authorList>
    </citation>
    <scope>NUCLEOTIDE SEQUENCE</scope>
    <source>
        <strain evidence="16">Derf</strain>
        <tissue evidence="16">Whole organism</tissue>
    </source>
</reference>
<name>A0A922HRR5_DERFA</name>
<organism evidence="16 17">
    <name type="scientific">Dermatophagoides farinae</name>
    <name type="common">American house dust mite</name>
    <dbReference type="NCBI Taxonomy" id="6954"/>
    <lineage>
        <taxon>Eukaryota</taxon>
        <taxon>Metazoa</taxon>
        <taxon>Ecdysozoa</taxon>
        <taxon>Arthropoda</taxon>
        <taxon>Chelicerata</taxon>
        <taxon>Arachnida</taxon>
        <taxon>Acari</taxon>
        <taxon>Acariformes</taxon>
        <taxon>Sarcoptiformes</taxon>
        <taxon>Astigmata</taxon>
        <taxon>Psoroptidia</taxon>
        <taxon>Analgoidea</taxon>
        <taxon>Pyroglyphidae</taxon>
        <taxon>Dermatophagoidinae</taxon>
        <taxon>Dermatophagoides</taxon>
    </lineage>
</organism>
<dbReference type="GO" id="GO:0005741">
    <property type="term" value="C:mitochondrial outer membrane"/>
    <property type="evidence" value="ECO:0007669"/>
    <property type="project" value="UniProtKB-SubCell"/>
</dbReference>
<gene>
    <name evidence="16" type="ORF">DERF_012379</name>
    <name evidence="15" type="ORF">HUG17_9286</name>
</gene>
<dbReference type="Gene3D" id="3.40.50.1240">
    <property type="entry name" value="Phosphoglycerate mutase-like"/>
    <property type="match status" value="1"/>
</dbReference>
<dbReference type="FunFam" id="3.40.50.1240:FF:000009">
    <property type="entry name" value="serine/threonine-protein phosphatase PGAM5, mitochondrial isoform X1"/>
    <property type="match status" value="1"/>
</dbReference>
<comment type="subunit">
    <text evidence="9">Interacts with Pk92B/ASK1.</text>
</comment>
<sequence length="299" mass="33974">MSILRGTKKLLLAAGLAGCGAAAAVLFTGLHKDTESFKAHASSASLLLPDYKFINLHNYIATKWDYNWDRREPNSLIAPIKGDFGSLPECDQDDYNRRLEKAKSTATRHLLLIRHGQYRMDADTDELRQLTSLGRDQANRIGERLKELDLPYTRIIKSTMTRATETAEIIHTHLPDIPMTACDFIREGSPIVPEPPISNWKPEPKQFFQDGARIESAFRKYFHRADPSQKQDSYDILVCHGNVIRYFVCRALQFPPEGWLRFSLYNCSMTWVAIKPSGRVIVYTVGDTGHLSRAQMTTN</sequence>
<evidence type="ECO:0000256" key="2">
    <source>
        <dbReference type="ARBA" id="ARBA00006717"/>
    </source>
</evidence>
<evidence type="ECO:0000313" key="16">
    <source>
        <dbReference type="EMBL" id="KAH9501538.1"/>
    </source>
</evidence>
<dbReference type="CDD" id="cd07067">
    <property type="entry name" value="HP_PGM_like"/>
    <property type="match status" value="1"/>
</dbReference>
<evidence type="ECO:0000313" key="17">
    <source>
        <dbReference type="Proteomes" id="UP000790347"/>
    </source>
</evidence>
<evidence type="ECO:0000256" key="7">
    <source>
        <dbReference type="ARBA" id="ARBA00023136"/>
    </source>
</evidence>
<reference evidence="15" key="3">
    <citation type="journal article" date="2021" name="World Allergy Organ. J.">
        <title>Chromosome-level assembly of Dermatophagoides farinae genome and transcriptome reveals two novel allergens Der f 37 and Der f 39.</title>
        <authorList>
            <person name="Chen J."/>
            <person name="Cai Z."/>
            <person name="Fan D."/>
            <person name="Hu J."/>
            <person name="Hou Y."/>
            <person name="He Y."/>
            <person name="Zhang Z."/>
            <person name="Zhao Z."/>
            <person name="Gao P."/>
            <person name="Hu W."/>
            <person name="Sun J."/>
            <person name="Li J."/>
            <person name="Ji K."/>
        </authorList>
    </citation>
    <scope>NUCLEOTIDE SEQUENCE</scope>
    <source>
        <strain evidence="15">JKM2019</strain>
    </source>
</reference>
<keyword evidence="7" id="KW-0472">Membrane</keyword>
<reference evidence="15" key="2">
    <citation type="submission" date="2020-06" db="EMBL/GenBank/DDBJ databases">
        <authorList>
            <person name="Ji K."/>
            <person name="Li J."/>
        </authorList>
    </citation>
    <scope>NUCLEOTIDE SEQUENCE</scope>
    <source>
        <strain evidence="15">JKM2019</strain>
        <tissue evidence="15">Whole body</tissue>
    </source>
</reference>
<reference evidence="16" key="4">
    <citation type="journal article" date="2022" name="Res Sq">
        <title>Comparative Genomics Reveals Insights into the Divergent Evolution of Astigmatic Mites and Household Pest Adaptations.</title>
        <authorList>
            <person name="Xiong Q."/>
            <person name="Wan A.T.-Y."/>
            <person name="Liu X.-Y."/>
            <person name="Fung C.S.-H."/>
            <person name="Xiao X."/>
            <person name="Malainual N."/>
            <person name="Hou J."/>
            <person name="Wang L."/>
            <person name="Wang M."/>
            <person name="Yang K."/>
            <person name="Cui Y."/>
            <person name="Leung E."/>
            <person name="Nong W."/>
            <person name="Shin S.-K."/>
            <person name="Au S."/>
            <person name="Jeong K.Y."/>
            <person name="Chew F.T."/>
            <person name="Hui J."/>
            <person name="Leung T.F."/>
            <person name="Tungtrongchitr A."/>
            <person name="Zhong N."/>
            <person name="Liu Z."/>
            <person name="Tsui S."/>
        </authorList>
    </citation>
    <scope>NUCLEOTIDE SEQUENCE</scope>
    <source>
        <strain evidence="16">Derf</strain>
        <tissue evidence="16">Whole organism</tissue>
    </source>
</reference>
<accession>A0A922HRR5</accession>
<dbReference type="SUPFAM" id="SSF53254">
    <property type="entry name" value="Phosphoglycerate mutase-like"/>
    <property type="match status" value="1"/>
</dbReference>
<evidence type="ECO:0000256" key="3">
    <source>
        <dbReference type="ARBA" id="ARBA00013081"/>
    </source>
</evidence>
<evidence type="ECO:0000256" key="1">
    <source>
        <dbReference type="ARBA" id="ARBA00004294"/>
    </source>
</evidence>
<dbReference type="GO" id="GO:0004722">
    <property type="term" value="F:protein serine/threonine phosphatase activity"/>
    <property type="evidence" value="ECO:0007669"/>
    <property type="project" value="UniProtKB-EC"/>
</dbReference>
<comment type="catalytic activity">
    <reaction evidence="13">
        <text>O-phospho-L-seryl-[protein] + H2O = L-seryl-[protein] + phosphate</text>
        <dbReference type="Rhea" id="RHEA:20629"/>
        <dbReference type="Rhea" id="RHEA-COMP:9863"/>
        <dbReference type="Rhea" id="RHEA-COMP:11604"/>
        <dbReference type="ChEBI" id="CHEBI:15377"/>
        <dbReference type="ChEBI" id="CHEBI:29999"/>
        <dbReference type="ChEBI" id="CHEBI:43474"/>
        <dbReference type="ChEBI" id="CHEBI:83421"/>
        <dbReference type="EC" id="3.1.3.16"/>
    </reaction>
</comment>
<evidence type="ECO:0000256" key="11">
    <source>
        <dbReference type="ARBA" id="ARBA00040722"/>
    </source>
</evidence>
<dbReference type="InterPro" id="IPR029033">
    <property type="entry name" value="His_PPase_superfam"/>
</dbReference>
<evidence type="ECO:0000313" key="15">
    <source>
        <dbReference type="EMBL" id="KAH7638181.1"/>
    </source>
</evidence>
<dbReference type="EMBL" id="SDOV01000008">
    <property type="protein sequence ID" value="KAH7638181.1"/>
    <property type="molecule type" value="Genomic_DNA"/>
</dbReference>
<dbReference type="EMBL" id="ASGP02000006">
    <property type="protein sequence ID" value="KAH9501538.1"/>
    <property type="molecule type" value="Genomic_DNA"/>
</dbReference>
<evidence type="ECO:0000256" key="14">
    <source>
        <dbReference type="ARBA" id="ARBA00048336"/>
    </source>
</evidence>
<comment type="subcellular location">
    <subcellularLocation>
        <location evidence="1">Mitochondrion outer membrane</location>
    </subcellularLocation>
</comment>
<evidence type="ECO:0000256" key="10">
    <source>
        <dbReference type="ARBA" id="ARBA00039765"/>
    </source>
</evidence>
<protein>
    <recommendedName>
        <fullName evidence="10">Serine/threonine-protein phosphatase PGAM5, mitochondrial</fullName>
        <ecNumber evidence="3">3.1.3.16</ecNumber>
    </recommendedName>
    <alternativeName>
        <fullName evidence="12">Phosphoglycerate mutase family member 5 homolog</fullName>
    </alternativeName>
    <alternativeName>
        <fullName evidence="11">Serine/threonine-protein phosphatase Pgam5, mitochondrial</fullName>
    </alternativeName>
</protein>
<evidence type="ECO:0000256" key="6">
    <source>
        <dbReference type="ARBA" id="ARBA00023128"/>
    </source>
</evidence>
<dbReference type="AlphaFoldDB" id="A0A922HRR5"/>
<keyword evidence="6" id="KW-0496">Mitochondrion</keyword>
<dbReference type="OrthoDB" id="2118094at2759"/>
<evidence type="ECO:0000256" key="5">
    <source>
        <dbReference type="ARBA" id="ARBA00022801"/>
    </source>
</evidence>
<comment type="similarity">
    <text evidence="2">Belongs to the phosphoglycerate mutase family. BPG-dependent PGAM subfamily.</text>
</comment>
<dbReference type="PANTHER" id="PTHR20935">
    <property type="entry name" value="PHOSPHOGLYCERATE MUTASE-RELATED"/>
    <property type="match status" value="1"/>
</dbReference>
<dbReference type="Proteomes" id="UP000790347">
    <property type="component" value="Unassembled WGS sequence"/>
</dbReference>
<keyword evidence="4" id="KW-1000">Mitochondrion outer membrane</keyword>